<evidence type="ECO:0000256" key="1">
    <source>
        <dbReference type="SAM" id="Phobius"/>
    </source>
</evidence>
<dbReference type="AlphaFoldDB" id="E6PNJ9"/>
<evidence type="ECO:0000313" key="2">
    <source>
        <dbReference type="EMBL" id="CBH96501.1"/>
    </source>
</evidence>
<proteinExistence type="predicted"/>
<keyword evidence="1" id="KW-0812">Transmembrane</keyword>
<comment type="caution">
    <text evidence="2">The sequence shown here is derived from an EMBL/GenBank/DDBJ whole genome shotgun (WGS) entry which is preliminary data.</text>
</comment>
<dbReference type="EMBL" id="CABM01000027">
    <property type="protein sequence ID" value="CBH96501.1"/>
    <property type="molecule type" value="Genomic_DNA"/>
</dbReference>
<organism evidence="2">
    <name type="scientific">mine drainage metagenome</name>
    <dbReference type="NCBI Taxonomy" id="410659"/>
    <lineage>
        <taxon>unclassified sequences</taxon>
        <taxon>metagenomes</taxon>
        <taxon>ecological metagenomes</taxon>
    </lineage>
</organism>
<protein>
    <submittedName>
        <fullName evidence="2">Uncharacterized protein</fullName>
    </submittedName>
</protein>
<accession>E6PNJ9</accession>
<reference evidence="2" key="1">
    <citation type="submission" date="2009-10" db="EMBL/GenBank/DDBJ databases">
        <title>Diversity of trophic interactions inside an arsenic-rich microbial ecosystem.</title>
        <authorList>
            <person name="Bertin P.N."/>
            <person name="Heinrich-Salmeron A."/>
            <person name="Pelletier E."/>
            <person name="Goulhen-Chollet F."/>
            <person name="Arsene-Ploetze F."/>
            <person name="Gallien S."/>
            <person name="Calteau A."/>
            <person name="Vallenet D."/>
            <person name="Casiot C."/>
            <person name="Chane-Woon-Ming B."/>
            <person name="Giloteaux L."/>
            <person name="Barakat M."/>
            <person name="Bonnefoy V."/>
            <person name="Bruneel O."/>
            <person name="Chandler M."/>
            <person name="Cleiss J."/>
            <person name="Duran R."/>
            <person name="Elbaz-Poulichet F."/>
            <person name="Fonknechten N."/>
            <person name="Lauga B."/>
            <person name="Mornico D."/>
            <person name="Ortet P."/>
            <person name="Schaeffer C."/>
            <person name="Siguier P."/>
            <person name="Alexander Thil Smith A."/>
            <person name="Van Dorsselaer A."/>
            <person name="Weissenbach J."/>
            <person name="Medigue C."/>
            <person name="Le Paslier D."/>
        </authorList>
    </citation>
    <scope>NUCLEOTIDE SEQUENCE</scope>
</reference>
<feature type="transmembrane region" description="Helical" evidence="1">
    <location>
        <begin position="30"/>
        <end position="63"/>
    </location>
</feature>
<keyword evidence="1" id="KW-1133">Transmembrane helix</keyword>
<name>E6PNJ9_9ZZZZ</name>
<keyword evidence="1" id="KW-0472">Membrane</keyword>
<gene>
    <name evidence="2" type="ORF">CARN2_1360</name>
</gene>
<sequence length="71" mass="7960">MTYKTITPEQFLIEAREWDKKRRAMRRAAFFNGIFNTVMSVFSIAFICLACAVVAGPFVLAVAAFLGIQLP</sequence>